<dbReference type="EMBL" id="JARRYG010000035">
    <property type="protein sequence ID" value="MDG4698763.1"/>
    <property type="molecule type" value="Genomic_DNA"/>
</dbReference>
<evidence type="ECO:0000313" key="4">
    <source>
        <dbReference type="Proteomes" id="UP001156701"/>
    </source>
</evidence>
<evidence type="ECO:0000313" key="2">
    <source>
        <dbReference type="EMBL" id="MDG4698763.1"/>
    </source>
</evidence>
<organism evidence="2 4">
    <name type="scientific">Providencia huashanensis</name>
    <dbReference type="NCBI Taxonomy" id="3037798"/>
    <lineage>
        <taxon>Bacteria</taxon>
        <taxon>Pseudomonadati</taxon>
        <taxon>Pseudomonadota</taxon>
        <taxon>Gammaproteobacteria</taxon>
        <taxon>Enterobacterales</taxon>
        <taxon>Morganellaceae</taxon>
        <taxon>Providencia</taxon>
    </lineage>
</organism>
<gene>
    <name evidence="2" type="ORF">P7V44_21275</name>
    <name evidence="3" type="ORF">Q5E86_00570</name>
</gene>
<feature type="chain" id="PRO_5041220699" evidence="1">
    <location>
        <begin position="26"/>
        <end position="86"/>
    </location>
</feature>
<reference evidence="2" key="1">
    <citation type="submission" date="2023-03" db="EMBL/GenBank/DDBJ databases">
        <title>a new species belonging to Providencia genus.</title>
        <authorList>
            <person name="Yang W."/>
            <person name="Hu F."/>
            <person name="Shen S."/>
            <person name="Ding L."/>
            <person name="Yin D."/>
        </authorList>
    </citation>
    <scope>NUCLEOTIDE SEQUENCE</scope>
    <source>
        <strain evidence="2">CRE-3FA-0001</strain>
    </source>
</reference>
<evidence type="ECO:0000313" key="5">
    <source>
        <dbReference type="Proteomes" id="UP001176478"/>
    </source>
</evidence>
<accession>A0AA42JX18</accession>
<dbReference type="EMBL" id="JAUQTG010000001">
    <property type="protein sequence ID" value="MDO7854895.1"/>
    <property type="molecule type" value="Genomic_DNA"/>
</dbReference>
<reference evidence="3" key="3">
    <citation type="journal article" date="2024" name="Int. J. Antimicrob. Agents">
        <title>Identification of a novel Providencia species showing multi-drug-resistant in three patients with hospital-acquired infection.</title>
        <authorList>
            <person name="Yang W."/>
            <person name="Chen J."/>
            <person name="Yang F."/>
            <person name="Ji P."/>
            <person name="Shen S."/>
            <person name="Yin D."/>
            <person name="Hu F."/>
        </authorList>
    </citation>
    <scope>NUCLEOTIDE SEQUENCE</scope>
    <source>
        <strain evidence="3">CRE-138-0111</strain>
    </source>
</reference>
<feature type="signal peptide" evidence="1">
    <location>
        <begin position="1"/>
        <end position="25"/>
    </location>
</feature>
<reference evidence="3" key="2">
    <citation type="submission" date="2023-07" db="EMBL/GenBank/DDBJ databases">
        <authorList>
            <person name="Yang W."/>
            <person name="Chen J."/>
            <person name="Ji P."/>
            <person name="Hu F."/>
        </authorList>
    </citation>
    <scope>NUCLEOTIDE SEQUENCE</scope>
    <source>
        <strain evidence="3">CRE-138-0111</strain>
    </source>
</reference>
<keyword evidence="1" id="KW-0732">Signal</keyword>
<dbReference type="Proteomes" id="UP001176478">
    <property type="component" value="Unassembled WGS sequence"/>
</dbReference>
<sequence>MKKSLLTRLFVAIIFFTGTSIFAQAADNTVLTELALHKTTAYEYSVLNITQNEADIESERETKELDSAQLRSITNDKRFTGRQFEI</sequence>
<proteinExistence type="predicted"/>
<keyword evidence="5" id="KW-1185">Reference proteome</keyword>
<protein>
    <submittedName>
        <fullName evidence="2">Uncharacterized protein</fullName>
    </submittedName>
</protein>
<dbReference type="Proteomes" id="UP001156701">
    <property type="component" value="Unassembled WGS sequence"/>
</dbReference>
<dbReference type="RefSeq" id="WP_042844169.1">
    <property type="nucleotide sequence ID" value="NZ_JARRYG010000035.1"/>
</dbReference>
<evidence type="ECO:0000256" key="1">
    <source>
        <dbReference type="SAM" id="SignalP"/>
    </source>
</evidence>
<dbReference type="AlphaFoldDB" id="A0AA42JX18"/>
<evidence type="ECO:0000313" key="3">
    <source>
        <dbReference type="EMBL" id="MDO7854895.1"/>
    </source>
</evidence>
<name>A0AA42JX18_9GAMM</name>
<comment type="caution">
    <text evidence="2">The sequence shown here is derived from an EMBL/GenBank/DDBJ whole genome shotgun (WGS) entry which is preliminary data.</text>
</comment>